<dbReference type="Gene3D" id="1.10.275.10">
    <property type="entry name" value="Fumarase/aspartase (N-terminal domain)"/>
    <property type="match status" value="1"/>
</dbReference>
<proteinExistence type="inferred from homology"/>
<dbReference type="Pfam" id="PF00206">
    <property type="entry name" value="Lyase_1"/>
    <property type="match status" value="1"/>
</dbReference>
<dbReference type="InterPro" id="IPR000362">
    <property type="entry name" value="Fumarate_lyase_fam"/>
</dbReference>
<dbReference type="GO" id="GO:0005829">
    <property type="term" value="C:cytosol"/>
    <property type="evidence" value="ECO:0007669"/>
    <property type="project" value="TreeGrafter"/>
</dbReference>
<sequence length="433" mass="48636">MKLWQKENNKTSNLIEKFTVGKDNELDLALAEFDVVGSLAHTEMLESIGLLTKEELTAIHKELKNILTEIKAGKFIIEEGVEDIHSQIELMLTKRIGEAGKKIHSGRSRNDQVLVDIKLYVRYELKEIVKLVSNLFNQLIDLSEEHKDKLLPGYTHLQIAMPSSFGLWFGAYAESLMDDMELMIAAYNVTNKNPLGSGAGYGSSFPLNREMTTKILEFESMNYNVVYAQMTRGKTEKITAMAMASVAATLSKLAYDVCLYMNQNFAFLTFPDNLTTGSSIMPHKKNPDVFELVRGKCNVLQALPNTLALLTNNLPSGYHREMQLTKECLFPAIGTLKDCLEITSYMLEHVQVKSDILKDKKYALMFSVEVVNDQVLKGVPFREAYKSVGNAIEKGNFEAPETINHVHEGSIGNLCNQMIKAKMSSKVQEILKD</sequence>
<dbReference type="HAMAP" id="MF_00006">
    <property type="entry name" value="Arg_succ_lyase"/>
    <property type="match status" value="1"/>
</dbReference>
<gene>
    <name evidence="2" type="primary">argH</name>
    <name evidence="2" type="ORF">LDC_0059</name>
</gene>
<dbReference type="InterPro" id="IPR022761">
    <property type="entry name" value="Fumarate_lyase_N"/>
</dbReference>
<dbReference type="GO" id="GO:0004056">
    <property type="term" value="F:argininosuccinate lyase activity"/>
    <property type="evidence" value="ECO:0007669"/>
    <property type="project" value="UniProtKB-EC"/>
</dbReference>
<dbReference type="AlphaFoldDB" id="D9PEY1"/>
<dbReference type="EC" id="4.3.2.1" evidence="2"/>
<evidence type="ECO:0000259" key="1">
    <source>
        <dbReference type="Pfam" id="PF00206"/>
    </source>
</evidence>
<dbReference type="PRINTS" id="PR00149">
    <property type="entry name" value="FUMRATELYASE"/>
</dbReference>
<dbReference type="EMBL" id="ADZX01000004">
    <property type="protein sequence ID" value="EFK97875.1"/>
    <property type="molecule type" value="Genomic_DNA"/>
</dbReference>
<comment type="caution">
    <text evidence="2">The sequence shown here is derived from an EMBL/GenBank/DDBJ whole genome shotgun (WGS) entry which is preliminary data.</text>
</comment>
<keyword evidence="2" id="KW-0456">Lyase</keyword>
<dbReference type="GO" id="GO:0042450">
    <property type="term" value="P:L-arginine biosynthetic process via ornithine"/>
    <property type="evidence" value="ECO:0007669"/>
    <property type="project" value="InterPro"/>
</dbReference>
<evidence type="ECO:0000313" key="2">
    <source>
        <dbReference type="EMBL" id="EFK97875.1"/>
    </source>
</evidence>
<dbReference type="PRINTS" id="PR00145">
    <property type="entry name" value="ARGSUCLYASE"/>
</dbReference>
<dbReference type="Gene3D" id="1.20.200.10">
    <property type="entry name" value="Fumarase/aspartase (Central domain)"/>
    <property type="match status" value="1"/>
</dbReference>
<reference evidence="2" key="1">
    <citation type="submission" date="2010-07" db="EMBL/GenBank/DDBJ databases">
        <authorList>
            <consortium name="CONSOLIDER consortium CSD2007-00005"/>
            <person name="Guazzaroni M.-E."/>
            <person name="Richter M."/>
            <person name="Garcia-Salamanca A."/>
            <person name="Yarza P."/>
            <person name="Ferrer M."/>
        </authorList>
    </citation>
    <scope>NUCLEOTIDE SEQUENCE</scope>
</reference>
<accession>D9PEY1</accession>
<name>D9PEY1_9ZZZZ</name>
<dbReference type="PANTHER" id="PTHR43814">
    <property type="entry name" value="ARGININOSUCCINATE LYASE"/>
    <property type="match status" value="1"/>
</dbReference>
<feature type="domain" description="Fumarate lyase N-terminal" evidence="1">
    <location>
        <begin position="10"/>
        <end position="298"/>
    </location>
</feature>
<dbReference type="InterPro" id="IPR008948">
    <property type="entry name" value="L-Aspartase-like"/>
</dbReference>
<dbReference type="NCBIfam" id="TIGR00838">
    <property type="entry name" value="argH"/>
    <property type="match status" value="1"/>
</dbReference>
<dbReference type="CDD" id="cd01359">
    <property type="entry name" value="Argininosuccinate_lyase"/>
    <property type="match status" value="1"/>
</dbReference>
<organism evidence="2">
    <name type="scientific">sediment metagenome</name>
    <dbReference type="NCBI Taxonomy" id="749907"/>
    <lineage>
        <taxon>unclassified sequences</taxon>
        <taxon>metagenomes</taxon>
        <taxon>ecological metagenomes</taxon>
    </lineage>
</organism>
<dbReference type="SUPFAM" id="SSF48557">
    <property type="entry name" value="L-aspartase-like"/>
    <property type="match status" value="1"/>
</dbReference>
<protein>
    <submittedName>
        <fullName evidence="2">Argininosuccinate lyase</fullName>
        <ecNumber evidence="2">4.3.2.1</ecNumber>
    </submittedName>
</protein>
<dbReference type="InterPro" id="IPR024083">
    <property type="entry name" value="Fumarase/histidase_N"/>
</dbReference>
<dbReference type="Gene3D" id="1.10.40.30">
    <property type="entry name" value="Fumarase/aspartase (C-terminal domain)"/>
    <property type="match status" value="1"/>
</dbReference>
<dbReference type="PROSITE" id="PS00163">
    <property type="entry name" value="FUMARATE_LYASES"/>
    <property type="match status" value="1"/>
</dbReference>
<reference evidence="2" key="2">
    <citation type="journal article" date="2011" name="Microb. Ecol.">
        <title>Taxonomic and Functional Metagenomic Profiling of the Microbial Community in the Anoxic Sediment of a Sub-saline Shallow Lake (Laguna de Carrizo, Central Spain).</title>
        <authorList>
            <person name="Ferrer M."/>
            <person name="Guazzaroni M.E."/>
            <person name="Richter M."/>
            <person name="Garcia-Salamanca A."/>
            <person name="Yarza P."/>
            <person name="Suarez-Suarez A."/>
            <person name="Solano J."/>
            <person name="Alcaide M."/>
            <person name="van Dillewijn P."/>
            <person name="Molina-Henares M.A."/>
            <person name="Lopez-Cortes N."/>
            <person name="Al-Ramahi Y."/>
            <person name="Guerrero C."/>
            <person name="Acosta A."/>
            <person name="de Eugenio L.I."/>
            <person name="Martinez V."/>
            <person name="Marques S."/>
            <person name="Rojo F."/>
            <person name="Santero E."/>
            <person name="Genilloud O."/>
            <person name="Perez-Perez J."/>
            <person name="Rossello-Mora R."/>
            <person name="Ramos J.L."/>
        </authorList>
    </citation>
    <scope>NUCLEOTIDE SEQUENCE</scope>
</reference>
<dbReference type="InterPro" id="IPR020557">
    <property type="entry name" value="Fumarate_lyase_CS"/>
</dbReference>
<dbReference type="PANTHER" id="PTHR43814:SF1">
    <property type="entry name" value="ARGININOSUCCINATE LYASE"/>
    <property type="match status" value="1"/>
</dbReference>
<dbReference type="InterPro" id="IPR009049">
    <property type="entry name" value="Argininosuccinate_lyase"/>
</dbReference>